<evidence type="ECO:0000313" key="1">
    <source>
        <dbReference type="EMBL" id="GGF10416.1"/>
    </source>
</evidence>
<evidence type="ECO:0000313" key="2">
    <source>
        <dbReference type="Proteomes" id="UP000646365"/>
    </source>
</evidence>
<organism evidence="1 2">
    <name type="scientific">Aliidongia dinghuensis</name>
    <dbReference type="NCBI Taxonomy" id="1867774"/>
    <lineage>
        <taxon>Bacteria</taxon>
        <taxon>Pseudomonadati</taxon>
        <taxon>Pseudomonadota</taxon>
        <taxon>Alphaproteobacteria</taxon>
        <taxon>Rhodospirillales</taxon>
        <taxon>Dongiaceae</taxon>
        <taxon>Aliidongia</taxon>
    </lineage>
</organism>
<dbReference type="AlphaFoldDB" id="A0A8J2YRM1"/>
<dbReference type="Proteomes" id="UP000646365">
    <property type="component" value="Unassembled WGS sequence"/>
</dbReference>
<reference evidence="1" key="1">
    <citation type="journal article" date="2014" name="Int. J. Syst. Evol. Microbiol.">
        <title>Complete genome sequence of Corynebacterium casei LMG S-19264T (=DSM 44701T), isolated from a smear-ripened cheese.</title>
        <authorList>
            <consortium name="US DOE Joint Genome Institute (JGI-PGF)"/>
            <person name="Walter F."/>
            <person name="Albersmeier A."/>
            <person name="Kalinowski J."/>
            <person name="Ruckert C."/>
        </authorList>
    </citation>
    <scope>NUCLEOTIDE SEQUENCE</scope>
    <source>
        <strain evidence="1">CGMCC 1.15725</strain>
    </source>
</reference>
<protein>
    <submittedName>
        <fullName evidence="1">Uncharacterized protein</fullName>
    </submittedName>
</protein>
<sequence>MVEGPPQHHDAVKRGSFGAQTFSAEGAIYSGKDRLDAVEEALRAA</sequence>
<dbReference type="Gene3D" id="3.40.30.10">
    <property type="entry name" value="Glutaredoxin"/>
    <property type="match status" value="1"/>
</dbReference>
<reference evidence="1" key="2">
    <citation type="submission" date="2020-09" db="EMBL/GenBank/DDBJ databases">
        <authorList>
            <person name="Sun Q."/>
            <person name="Zhou Y."/>
        </authorList>
    </citation>
    <scope>NUCLEOTIDE SEQUENCE</scope>
    <source>
        <strain evidence="1">CGMCC 1.15725</strain>
    </source>
</reference>
<name>A0A8J2YRM1_9PROT</name>
<comment type="caution">
    <text evidence="1">The sequence shown here is derived from an EMBL/GenBank/DDBJ whole genome shotgun (WGS) entry which is preliminary data.</text>
</comment>
<dbReference type="EMBL" id="BMJQ01000003">
    <property type="protein sequence ID" value="GGF10416.1"/>
    <property type="molecule type" value="Genomic_DNA"/>
</dbReference>
<accession>A0A8J2YRM1</accession>
<proteinExistence type="predicted"/>
<keyword evidence="2" id="KW-1185">Reference proteome</keyword>
<dbReference type="RefSeq" id="WP_189044164.1">
    <property type="nucleotide sequence ID" value="NZ_BMJQ01000003.1"/>
</dbReference>
<gene>
    <name evidence="1" type="ORF">GCM10011611_15030</name>
</gene>